<dbReference type="WBParaSite" id="PS1159_v2.g18154.t1">
    <property type="protein sequence ID" value="PS1159_v2.g18154.t1"/>
    <property type="gene ID" value="PS1159_v2.g18154"/>
</dbReference>
<evidence type="ECO:0000313" key="1">
    <source>
        <dbReference type="Proteomes" id="UP000887580"/>
    </source>
</evidence>
<accession>A0AC35FJD1</accession>
<reference evidence="2" key="1">
    <citation type="submission" date="2022-11" db="UniProtKB">
        <authorList>
            <consortium name="WormBaseParasite"/>
        </authorList>
    </citation>
    <scope>IDENTIFICATION</scope>
</reference>
<proteinExistence type="predicted"/>
<dbReference type="Proteomes" id="UP000887580">
    <property type="component" value="Unplaced"/>
</dbReference>
<sequence length="1501" mass="169750">MSQIVVKNIHGASAPQSIQTPLIKPSTEKKLNKVQNIKSEEHIVRRPFSPKSEKYIRKLDRLVKIYEKMSEKNDRLRYHIVKVKEEVNKLSHIKRHLCCRLSTFNDNYMDENLEIPDTNNRDANFEKLIGEVITNVEPVGPPASKKRKVETKKVVVQKPKEVKEDSEEPEAREAINRILNDAKSLMRQQQQEQEEMVKSRIQDQKRQQQTQQIRQQRNSEKQTKVNESKSANNSGSQSAPVISHNQQLPSTSCIPTTNAPSSSQTLNQTNPTTQASKSSTNQQRKPTVNPPSSNPKYTKTISSTSNNQESKPIIKNSLPLPQAPGVYILAPGQQLIKQPSHVQVEMIAKNMTQKQEEKNNLNLASFSATSASVTPQKSSSQSYVVTHHDLPKNTQIKNDIHRQHSNHLHSHPSSDNQKLNASQSQIFVRRFQPTENQSPAKVQHQQHSIQSQQKQGPQIQIVTQAPKGPPLQAQISSQPLPNGSQLTINNQSQIIRLRQGEGNQASDNLQPQQPHPIQMEQVKLFYTQRQLQDPSTINPQLLPHRQLNAQRLHMEQQIKEREKQKKLEEEKSKDSLNLHQHQQQAQMQPIVIQSSNVQQIHQLQSQPRLREALQNAGNDTQQQVQLVQTIPSSAINTPVSQRIITTKQSPAKSVLQPKQNLPQQQQQPQPNNVYFIDSSRCIRLASRDQLVGVQPFTVTGNQAIRYYLPQNISTQAITVTSSPQKKQQQSKVDDGKFDRLLRASSIDHLLPDNPDHDSKNDDNIDWSIYEEPKPSKSTPRKALTPRKRGAAIKVDSNSDAMARISPILAKFQQEMAQSTVAQEQQHQQELTMAARNATKQPPVRTRKRPTKAEKEAAVAAKASQNNQTPGPTSSNTPSKFSSQSSNNLQVPNTIDNAVDSVKNPPSIIVTAATPDSSQASKQKLTTVDIANVQIQQQISQNIRSHPDILPMARMEWKLKTLMLLIFGVGMFVVILYLLSDGYGSHGSYVEAVDRDYSYGIIIDAGSTGSRLFLYRWWSPSVKELIKIEPVLDENRQAIVRKVSPGLSTFGAKPEDASAYIRPLLDYAYRYIPSNKRDTASFFLFATAGMRLLPFDQQEAVVKSLREGLPKMTKIKIVPENVQIIDGKWEGIYNWVAVNYILGRFEPREDVNTALPKRKPTVGMIDMGGASTQIAFEIPLSDFQSENVQSVNLGSLEDTDDLRYQLFVTTFLGFGVNEGAKKYEKYLNSLAENSTDDISYVRDGCLPVNLMKIVTKDDGSQYVRKGTGEWDNCVKSIAKILTDGPPKCPLTKQCFFGGILSPPVRLSQIELYGFSEYWYSVEDVLSLGGAYNHSTFEERAKEFCQQRWSSIKSKARAQLYPKANDERLETQCFKSAWIHAILHDGFFVDENQHKFQSANKISEQEVQWALGAMIYHMRYSPVELGVSSSTSYSTPFIQGIVLFAVIVLIIFIAYYIYSRFYNKTIRRDRGGFNYQRLPNLNDVEFAEKMPRSARSYVSFFQK</sequence>
<evidence type="ECO:0000313" key="2">
    <source>
        <dbReference type="WBParaSite" id="PS1159_v2.g18154.t1"/>
    </source>
</evidence>
<protein>
    <submittedName>
        <fullName evidence="2">Uncharacterized protein</fullName>
    </submittedName>
</protein>
<name>A0AC35FJD1_9BILA</name>
<organism evidence="1 2">
    <name type="scientific">Panagrolaimus sp. PS1159</name>
    <dbReference type="NCBI Taxonomy" id="55785"/>
    <lineage>
        <taxon>Eukaryota</taxon>
        <taxon>Metazoa</taxon>
        <taxon>Ecdysozoa</taxon>
        <taxon>Nematoda</taxon>
        <taxon>Chromadorea</taxon>
        <taxon>Rhabditida</taxon>
        <taxon>Tylenchina</taxon>
        <taxon>Panagrolaimomorpha</taxon>
        <taxon>Panagrolaimoidea</taxon>
        <taxon>Panagrolaimidae</taxon>
        <taxon>Panagrolaimus</taxon>
    </lineage>
</organism>